<comment type="caution">
    <text evidence="4">The sequence shown here is derived from an EMBL/GenBank/DDBJ whole genome shotgun (WGS) entry which is preliminary data.</text>
</comment>
<proteinExistence type="predicted"/>
<reference evidence="4 5" key="1">
    <citation type="submission" date="2019-03" db="EMBL/GenBank/DDBJ databases">
        <title>Genomic Encyclopedia of Type Strains, Phase IV (KMG-IV): sequencing the most valuable type-strain genomes for metagenomic binning, comparative biology and taxonomic classification.</title>
        <authorList>
            <person name="Goeker M."/>
        </authorList>
    </citation>
    <scope>NUCLEOTIDE SEQUENCE [LARGE SCALE GENOMIC DNA]</scope>
    <source>
        <strain evidence="4 5">DSM 21100</strain>
    </source>
</reference>
<gene>
    <name evidence="4" type="ORF">EDD80_11823</name>
</gene>
<evidence type="ECO:0000313" key="5">
    <source>
        <dbReference type="Proteomes" id="UP000295807"/>
    </source>
</evidence>
<protein>
    <submittedName>
        <fullName evidence="4">Uncharacterized protein</fullName>
    </submittedName>
</protein>
<dbReference type="Proteomes" id="UP000295807">
    <property type="component" value="Unassembled WGS sequence"/>
</dbReference>
<sequence length="197" mass="23197">MNKTEEQLDSIEETLQLLIRKFEELAGRAIKFPEIKVPDYSAYLQQIHQRLKVLERHNSAETVSRLIENLIRKIDAIPREIPMRHHHHVETRSRGFVITALILIMSSAMAIGLGAHLWWTNRSLKENDLKYRMIRFEHPKASQWAEDIYRKDPKAARRATRELEKEELAILQAEAEARRKKEEATEAREKLKSLKDN</sequence>
<keyword evidence="3" id="KW-0812">Transmembrane</keyword>
<dbReference type="RefSeq" id="WP_132130657.1">
    <property type="nucleotide sequence ID" value="NZ_CP042432.1"/>
</dbReference>
<dbReference type="EMBL" id="SMAD01000018">
    <property type="protein sequence ID" value="TCS84754.1"/>
    <property type="molecule type" value="Genomic_DNA"/>
</dbReference>
<evidence type="ECO:0000256" key="3">
    <source>
        <dbReference type="SAM" id="Phobius"/>
    </source>
</evidence>
<dbReference type="OrthoDB" id="794066at2"/>
<evidence type="ECO:0000256" key="2">
    <source>
        <dbReference type="SAM" id="MobiDB-lite"/>
    </source>
</evidence>
<keyword evidence="1" id="KW-0175">Coiled coil</keyword>
<feature type="transmembrane region" description="Helical" evidence="3">
    <location>
        <begin position="96"/>
        <end position="119"/>
    </location>
</feature>
<feature type="coiled-coil region" evidence="1">
    <location>
        <begin position="1"/>
        <end position="28"/>
    </location>
</feature>
<accession>A0A4R3KLP3</accession>
<keyword evidence="3" id="KW-1133">Transmembrane helix</keyword>
<evidence type="ECO:0000256" key="1">
    <source>
        <dbReference type="SAM" id="Coils"/>
    </source>
</evidence>
<keyword evidence="3" id="KW-0472">Membrane</keyword>
<keyword evidence="5" id="KW-1185">Reference proteome</keyword>
<feature type="region of interest" description="Disordered" evidence="2">
    <location>
        <begin position="176"/>
        <end position="197"/>
    </location>
</feature>
<organism evidence="4 5">
    <name type="scientific">Anseongella ginsenosidimutans</name>
    <dbReference type="NCBI Taxonomy" id="496056"/>
    <lineage>
        <taxon>Bacteria</taxon>
        <taxon>Pseudomonadati</taxon>
        <taxon>Bacteroidota</taxon>
        <taxon>Sphingobacteriia</taxon>
        <taxon>Sphingobacteriales</taxon>
        <taxon>Sphingobacteriaceae</taxon>
        <taxon>Anseongella</taxon>
    </lineage>
</organism>
<dbReference type="AlphaFoldDB" id="A0A4R3KLP3"/>
<name>A0A4R3KLP3_9SPHI</name>
<evidence type="ECO:0000313" key="4">
    <source>
        <dbReference type="EMBL" id="TCS84754.1"/>
    </source>
</evidence>